<dbReference type="Pfam" id="PF00188">
    <property type="entry name" value="CAP"/>
    <property type="match status" value="1"/>
</dbReference>
<keyword evidence="4" id="KW-1185">Reference proteome</keyword>
<gene>
    <name evidence="3" type="ORF">ABUK86_06365</name>
</gene>
<dbReference type="PANTHER" id="PTHR31157">
    <property type="entry name" value="SCP DOMAIN-CONTAINING PROTEIN"/>
    <property type="match status" value="1"/>
</dbReference>
<dbReference type="Proteomes" id="UP001432401">
    <property type="component" value="Unassembled WGS sequence"/>
</dbReference>
<accession>A0ABV1ZQK4</accession>
<comment type="caution">
    <text evidence="3">The sequence shown here is derived from an EMBL/GenBank/DDBJ whole genome shotgun (WGS) entry which is preliminary data.</text>
</comment>
<feature type="domain" description="SCP" evidence="2">
    <location>
        <begin position="158"/>
        <end position="260"/>
    </location>
</feature>
<feature type="compositionally biased region" description="Gly residues" evidence="1">
    <location>
        <begin position="121"/>
        <end position="131"/>
    </location>
</feature>
<feature type="region of interest" description="Disordered" evidence="1">
    <location>
        <begin position="74"/>
        <end position="153"/>
    </location>
</feature>
<dbReference type="CDD" id="cd05379">
    <property type="entry name" value="CAP_bacterial"/>
    <property type="match status" value="1"/>
</dbReference>
<dbReference type="InterPro" id="IPR014044">
    <property type="entry name" value="CAP_dom"/>
</dbReference>
<dbReference type="Gene3D" id="3.40.33.10">
    <property type="entry name" value="CAP"/>
    <property type="match status" value="1"/>
</dbReference>
<dbReference type="SUPFAM" id="SSF55797">
    <property type="entry name" value="PR-1-like"/>
    <property type="match status" value="1"/>
</dbReference>
<proteinExistence type="predicted"/>
<evidence type="ECO:0000313" key="3">
    <source>
        <dbReference type="EMBL" id="MES0833390.1"/>
    </source>
</evidence>
<evidence type="ECO:0000259" key="2">
    <source>
        <dbReference type="Pfam" id="PF00188"/>
    </source>
</evidence>
<protein>
    <submittedName>
        <fullName evidence="3">CAP domain-containing protein</fullName>
    </submittedName>
</protein>
<name>A0ABV1ZQK4_9ACTN</name>
<sequence>MSARENRSRKDGRRRRPVPLAVALAAIPVGLTLAGALLVTGAGESLNPFRDTADETLATGRIGDAVADGSAVPEASADDDFFASPSAPPQDRPSPSGAGGPQSADVTASSVPEEAREDGSPSGGGGGGGGSDDGDGERRGRGGSGPSSAGGSVDRVVTLVNGERASAGCDPLTVDPRLTAAAQEHSEDMDRRDYMGHENPEGEGPADRALRHGYDAWGAENVAKGQTSAAQVMDAWMGSRGHRDNILNCDLVAIGVGESGNAWTQKFGWE</sequence>
<evidence type="ECO:0000313" key="4">
    <source>
        <dbReference type="Proteomes" id="UP001432401"/>
    </source>
</evidence>
<dbReference type="PANTHER" id="PTHR31157:SF1">
    <property type="entry name" value="SCP DOMAIN-CONTAINING PROTEIN"/>
    <property type="match status" value="1"/>
</dbReference>
<dbReference type="RefSeq" id="WP_267945961.1">
    <property type="nucleotide sequence ID" value="NZ_JBEQNA010000002.1"/>
</dbReference>
<reference evidence="3 4" key="1">
    <citation type="submission" date="2024-06" db="EMBL/GenBank/DDBJ databases">
        <authorList>
            <person name="Bataeva Y.V."/>
            <person name="Grigorian L.N."/>
            <person name="Solomentsev V.I."/>
        </authorList>
    </citation>
    <scope>NUCLEOTIDE SEQUENCE [LARGE SCALE GENOMIC DNA]</scope>
    <source>
        <strain evidence="4">SCPM-O-B-12605 (RCAM04882)</strain>
    </source>
</reference>
<dbReference type="EMBL" id="JBEQNB010000003">
    <property type="protein sequence ID" value="MES0833390.1"/>
    <property type="molecule type" value="Genomic_DNA"/>
</dbReference>
<dbReference type="InterPro" id="IPR035940">
    <property type="entry name" value="CAP_sf"/>
</dbReference>
<evidence type="ECO:0000256" key="1">
    <source>
        <dbReference type="SAM" id="MobiDB-lite"/>
    </source>
</evidence>
<organism evidence="3 4">
    <name type="scientific">Nocardiopsis tropica</name>
    <dbReference type="NCBI Taxonomy" id="109330"/>
    <lineage>
        <taxon>Bacteria</taxon>
        <taxon>Bacillati</taxon>
        <taxon>Actinomycetota</taxon>
        <taxon>Actinomycetes</taxon>
        <taxon>Streptosporangiales</taxon>
        <taxon>Nocardiopsidaceae</taxon>
        <taxon>Nocardiopsis</taxon>
    </lineage>
</organism>